<sequence>MQGYHMSCISLILNQFYMLCAVTLQTF</sequence>
<dbReference type="AlphaFoldDB" id="A0A0A8YQY3"/>
<organism evidence="1">
    <name type="scientific">Arundo donax</name>
    <name type="common">Giant reed</name>
    <name type="synonym">Donax arundinaceus</name>
    <dbReference type="NCBI Taxonomy" id="35708"/>
    <lineage>
        <taxon>Eukaryota</taxon>
        <taxon>Viridiplantae</taxon>
        <taxon>Streptophyta</taxon>
        <taxon>Embryophyta</taxon>
        <taxon>Tracheophyta</taxon>
        <taxon>Spermatophyta</taxon>
        <taxon>Magnoliopsida</taxon>
        <taxon>Liliopsida</taxon>
        <taxon>Poales</taxon>
        <taxon>Poaceae</taxon>
        <taxon>PACMAD clade</taxon>
        <taxon>Arundinoideae</taxon>
        <taxon>Arundineae</taxon>
        <taxon>Arundo</taxon>
    </lineage>
</organism>
<protein>
    <submittedName>
        <fullName evidence="1">Uncharacterized protein</fullName>
    </submittedName>
</protein>
<proteinExistence type="predicted"/>
<name>A0A0A8YQY3_ARUDO</name>
<evidence type="ECO:0000313" key="1">
    <source>
        <dbReference type="EMBL" id="JAD28826.1"/>
    </source>
</evidence>
<reference evidence="1" key="1">
    <citation type="submission" date="2014-09" db="EMBL/GenBank/DDBJ databases">
        <authorList>
            <person name="Magalhaes I.L.F."/>
            <person name="Oliveira U."/>
            <person name="Santos F.R."/>
            <person name="Vidigal T.H.D.A."/>
            <person name="Brescovit A.D."/>
            <person name="Santos A.J."/>
        </authorList>
    </citation>
    <scope>NUCLEOTIDE SEQUENCE</scope>
    <source>
        <tissue evidence="1">Shoot tissue taken approximately 20 cm above the soil surface</tissue>
    </source>
</reference>
<dbReference type="EMBL" id="GBRH01269069">
    <property type="protein sequence ID" value="JAD28826.1"/>
    <property type="molecule type" value="Transcribed_RNA"/>
</dbReference>
<accession>A0A0A8YQY3</accession>
<reference evidence="1" key="2">
    <citation type="journal article" date="2015" name="Data Brief">
        <title>Shoot transcriptome of the giant reed, Arundo donax.</title>
        <authorList>
            <person name="Barrero R.A."/>
            <person name="Guerrero F.D."/>
            <person name="Moolhuijzen P."/>
            <person name="Goolsby J.A."/>
            <person name="Tidwell J."/>
            <person name="Bellgard S.E."/>
            <person name="Bellgard M.I."/>
        </authorList>
    </citation>
    <scope>NUCLEOTIDE SEQUENCE</scope>
    <source>
        <tissue evidence="1">Shoot tissue taken approximately 20 cm above the soil surface</tissue>
    </source>
</reference>